<dbReference type="EMBL" id="JABULH010000004">
    <property type="protein sequence ID" value="NTS65605.1"/>
    <property type="molecule type" value="Genomic_DNA"/>
</dbReference>
<comment type="caution">
    <text evidence="1">The sequence shown here is derived from an EMBL/GenBank/DDBJ whole genome shotgun (WGS) entry which is preliminary data.</text>
</comment>
<keyword evidence="2" id="KW-1185">Reference proteome</keyword>
<name>A0ABX2JP45_9SPHN</name>
<accession>A0ABX2JP45</accession>
<evidence type="ECO:0000313" key="2">
    <source>
        <dbReference type="Proteomes" id="UP000621447"/>
    </source>
</evidence>
<protein>
    <submittedName>
        <fullName evidence="1">Uncharacterized protein</fullName>
    </submittedName>
</protein>
<sequence length="147" mass="14705">MSALLLAPAVLAADPPPPVSIDGFPIGGLGRQSLPAKGCAAYLFSTGATRALVAMAGAEGGTLRIALDGQARDYARTGQGDATDLGFANQTRYAAGDTAATLTMTITRRADLAQGAIVSDATLLVERAGKDGVIMPLAGMIGCAGQN</sequence>
<organism evidence="1 2">
    <name type="scientific">Sphingomonas hominis</name>
    <dbReference type="NCBI Taxonomy" id="2741495"/>
    <lineage>
        <taxon>Bacteria</taxon>
        <taxon>Pseudomonadati</taxon>
        <taxon>Pseudomonadota</taxon>
        <taxon>Alphaproteobacteria</taxon>
        <taxon>Sphingomonadales</taxon>
        <taxon>Sphingomonadaceae</taxon>
        <taxon>Sphingomonas</taxon>
    </lineage>
</organism>
<proteinExistence type="predicted"/>
<dbReference type="Proteomes" id="UP000621447">
    <property type="component" value="Unassembled WGS sequence"/>
</dbReference>
<evidence type="ECO:0000313" key="1">
    <source>
        <dbReference type="EMBL" id="NTS65605.1"/>
    </source>
</evidence>
<reference evidence="1 2" key="1">
    <citation type="submission" date="2020-06" db="EMBL/GenBank/DDBJ databases">
        <title>Sphingomonas hominis sp. nov., a member of the Sphingomonas, isolated from the hair of a 22-year-old girl.</title>
        <authorList>
            <person name="Zhang D.-F."/>
            <person name="Cui X.-W."/>
        </authorList>
    </citation>
    <scope>NUCLEOTIDE SEQUENCE [LARGE SCALE GENOMIC DNA]</scope>
    <source>
        <strain evidence="1 2">HHU CXW</strain>
    </source>
</reference>
<gene>
    <name evidence="1" type="ORF">HRV97_10575</name>
</gene>